<evidence type="ECO:0000259" key="9">
    <source>
        <dbReference type="Pfam" id="PF00892"/>
    </source>
</evidence>
<feature type="transmembrane region" description="Helical" evidence="8">
    <location>
        <begin position="69"/>
        <end position="90"/>
    </location>
</feature>
<evidence type="ECO:0000256" key="5">
    <source>
        <dbReference type="ARBA" id="ARBA00022692"/>
    </source>
</evidence>
<proteinExistence type="inferred from homology"/>
<keyword evidence="7 8" id="KW-0472">Membrane</keyword>
<dbReference type="GO" id="GO:0005886">
    <property type="term" value="C:plasma membrane"/>
    <property type="evidence" value="ECO:0007669"/>
    <property type="project" value="UniProtKB-SubCell"/>
</dbReference>
<feature type="domain" description="EamA" evidence="9">
    <location>
        <begin position="4"/>
        <end position="137"/>
    </location>
</feature>
<dbReference type="SUPFAM" id="SSF103481">
    <property type="entry name" value="Multidrug resistance efflux transporter EmrE"/>
    <property type="match status" value="2"/>
</dbReference>
<feature type="transmembrane region" description="Helical" evidence="8">
    <location>
        <begin position="5"/>
        <end position="22"/>
    </location>
</feature>
<accession>A0A3N9TEQ8</accession>
<feature type="transmembrane region" description="Helical" evidence="8">
    <location>
        <begin position="204"/>
        <end position="228"/>
    </location>
</feature>
<dbReference type="EMBL" id="RJVQ01000006">
    <property type="protein sequence ID" value="RQW62354.1"/>
    <property type="molecule type" value="Genomic_DNA"/>
</dbReference>
<comment type="caution">
    <text evidence="10">The sequence shown here is derived from an EMBL/GenBank/DDBJ whole genome shotgun (WGS) entry which is preliminary data.</text>
</comment>
<keyword evidence="4" id="KW-1003">Cell membrane</keyword>
<feature type="domain" description="EamA" evidence="9">
    <location>
        <begin position="150"/>
        <end position="280"/>
    </location>
</feature>
<feature type="transmembrane region" description="Helical" evidence="8">
    <location>
        <begin position="240"/>
        <end position="260"/>
    </location>
</feature>
<feature type="transmembrane region" description="Helical" evidence="8">
    <location>
        <begin position="96"/>
        <end position="117"/>
    </location>
</feature>
<comment type="subcellular location">
    <subcellularLocation>
        <location evidence="1">Cell membrane</location>
        <topology evidence="1">Multi-pass membrane protein</topology>
    </subcellularLocation>
</comment>
<keyword evidence="3" id="KW-0813">Transport</keyword>
<name>A0A3N9TEQ8_9VIBR</name>
<dbReference type="InterPro" id="IPR000620">
    <property type="entry name" value="EamA_dom"/>
</dbReference>
<dbReference type="RefSeq" id="WP_124937892.1">
    <property type="nucleotide sequence ID" value="NZ_RJVQ01000006.1"/>
</dbReference>
<organism evidence="10 11">
    <name type="scientific">Vibrio viridaestus</name>
    <dbReference type="NCBI Taxonomy" id="2487322"/>
    <lineage>
        <taxon>Bacteria</taxon>
        <taxon>Pseudomonadati</taxon>
        <taxon>Pseudomonadota</taxon>
        <taxon>Gammaproteobacteria</taxon>
        <taxon>Vibrionales</taxon>
        <taxon>Vibrionaceae</taxon>
        <taxon>Vibrio</taxon>
    </lineage>
</organism>
<feature type="transmembrane region" description="Helical" evidence="8">
    <location>
        <begin position="175"/>
        <end position="192"/>
    </location>
</feature>
<keyword evidence="5 8" id="KW-0812">Transmembrane</keyword>
<evidence type="ECO:0000256" key="3">
    <source>
        <dbReference type="ARBA" id="ARBA00022448"/>
    </source>
</evidence>
<evidence type="ECO:0000256" key="6">
    <source>
        <dbReference type="ARBA" id="ARBA00022989"/>
    </source>
</evidence>
<evidence type="ECO:0000256" key="2">
    <source>
        <dbReference type="ARBA" id="ARBA00007362"/>
    </source>
</evidence>
<feature type="transmembrane region" description="Helical" evidence="8">
    <location>
        <begin position="124"/>
        <end position="140"/>
    </location>
</feature>
<sequence length="320" mass="35754">MYLGNVLATFSFLLWGITPLYYQYLPGAPMDELLAVRIIASVPVTAIALFFVSQKWPNITALFKDKKSFLYSTLAALLMCVSWSSFTWAITNDRVIDASLGFFISPLTIAAMGVWGLKEKLSSGKVIALFLGLIGVLYQVACFGQVPYIALSMAFFFTLYSWCKKQVSYDWCSGLFVECLVLAPFALIYILGKDVLVGAESLNSGVTTFFLYLGSAPVTLAPLVFFSLAIRWTRMSTIGFLQYLEPTLQFVLAVFVFGEVFDDMKVVSFGLIWIGLLFIIVEAFISRFTVLQSFSLSLPEAIEKETKFAFIEPKWGRKSI</sequence>
<gene>
    <name evidence="10" type="primary">rarD</name>
    <name evidence="10" type="ORF">EES38_14335</name>
</gene>
<dbReference type="PANTHER" id="PTHR22911">
    <property type="entry name" value="ACYL-MALONYL CONDENSING ENZYME-RELATED"/>
    <property type="match status" value="1"/>
</dbReference>
<evidence type="ECO:0000256" key="1">
    <source>
        <dbReference type="ARBA" id="ARBA00004651"/>
    </source>
</evidence>
<feature type="transmembrane region" description="Helical" evidence="8">
    <location>
        <begin position="266"/>
        <end position="285"/>
    </location>
</feature>
<evidence type="ECO:0000256" key="8">
    <source>
        <dbReference type="SAM" id="Phobius"/>
    </source>
</evidence>
<dbReference type="AlphaFoldDB" id="A0A3N9TEQ8"/>
<dbReference type="OrthoDB" id="369870at2"/>
<dbReference type="PANTHER" id="PTHR22911:SF137">
    <property type="entry name" value="SOLUTE CARRIER FAMILY 35 MEMBER G2-RELATED"/>
    <property type="match status" value="1"/>
</dbReference>
<reference evidence="10 11" key="1">
    <citation type="submission" date="2018-11" db="EMBL/GenBank/DDBJ databases">
        <title>Vibrio LJC006 sp. nov., isolated from seawater during the bloom of the enteromorpha.</title>
        <authorList>
            <person name="Liang J."/>
        </authorList>
    </citation>
    <scope>NUCLEOTIDE SEQUENCE [LARGE SCALE GENOMIC DNA]</scope>
    <source>
        <strain evidence="10 11">LJC006</strain>
    </source>
</reference>
<evidence type="ECO:0000313" key="11">
    <source>
        <dbReference type="Proteomes" id="UP000281112"/>
    </source>
</evidence>
<comment type="similarity">
    <text evidence="2">Belongs to the EamA transporter family.</text>
</comment>
<evidence type="ECO:0000256" key="4">
    <source>
        <dbReference type="ARBA" id="ARBA00022475"/>
    </source>
</evidence>
<feature type="transmembrane region" description="Helical" evidence="8">
    <location>
        <begin position="34"/>
        <end position="53"/>
    </location>
</feature>
<dbReference type="NCBIfam" id="TIGR00688">
    <property type="entry name" value="rarD"/>
    <property type="match status" value="1"/>
</dbReference>
<evidence type="ECO:0000313" key="10">
    <source>
        <dbReference type="EMBL" id="RQW62354.1"/>
    </source>
</evidence>
<dbReference type="Proteomes" id="UP000281112">
    <property type="component" value="Unassembled WGS sequence"/>
</dbReference>
<dbReference type="InterPro" id="IPR037185">
    <property type="entry name" value="EmrE-like"/>
</dbReference>
<evidence type="ECO:0000256" key="7">
    <source>
        <dbReference type="ARBA" id="ARBA00023136"/>
    </source>
</evidence>
<keyword evidence="11" id="KW-1185">Reference proteome</keyword>
<keyword evidence="6 8" id="KW-1133">Transmembrane helix</keyword>
<feature type="transmembrane region" description="Helical" evidence="8">
    <location>
        <begin position="146"/>
        <end position="163"/>
    </location>
</feature>
<protein>
    <submittedName>
        <fullName evidence="10">EamA family transporter RarD</fullName>
    </submittedName>
</protein>
<dbReference type="InterPro" id="IPR004626">
    <property type="entry name" value="RarD"/>
</dbReference>
<dbReference type="Pfam" id="PF00892">
    <property type="entry name" value="EamA"/>
    <property type="match status" value="2"/>
</dbReference>